<dbReference type="EMBL" id="JAAIUW010000009">
    <property type="protein sequence ID" value="KAF7815423.1"/>
    <property type="molecule type" value="Genomic_DNA"/>
</dbReference>
<keyword evidence="2" id="KW-1185">Reference proteome</keyword>
<organism evidence="1 2">
    <name type="scientific">Senna tora</name>
    <dbReference type="NCBI Taxonomy" id="362788"/>
    <lineage>
        <taxon>Eukaryota</taxon>
        <taxon>Viridiplantae</taxon>
        <taxon>Streptophyta</taxon>
        <taxon>Embryophyta</taxon>
        <taxon>Tracheophyta</taxon>
        <taxon>Spermatophyta</taxon>
        <taxon>Magnoliopsida</taxon>
        <taxon>eudicotyledons</taxon>
        <taxon>Gunneridae</taxon>
        <taxon>Pentapetalae</taxon>
        <taxon>rosids</taxon>
        <taxon>fabids</taxon>
        <taxon>Fabales</taxon>
        <taxon>Fabaceae</taxon>
        <taxon>Caesalpinioideae</taxon>
        <taxon>Cassia clade</taxon>
        <taxon>Senna</taxon>
    </lineage>
</organism>
<dbReference type="OrthoDB" id="1423776at2759"/>
<protein>
    <submittedName>
        <fullName evidence="1">Uncharacterized protein</fullName>
    </submittedName>
</protein>
<evidence type="ECO:0000313" key="1">
    <source>
        <dbReference type="EMBL" id="KAF7815423.1"/>
    </source>
</evidence>
<name>A0A834T2Z0_9FABA</name>
<proteinExistence type="predicted"/>
<evidence type="ECO:0000313" key="2">
    <source>
        <dbReference type="Proteomes" id="UP000634136"/>
    </source>
</evidence>
<comment type="caution">
    <text evidence="1">The sequence shown here is derived from an EMBL/GenBank/DDBJ whole genome shotgun (WGS) entry which is preliminary data.</text>
</comment>
<dbReference type="AlphaFoldDB" id="A0A834T2Z0"/>
<accession>A0A834T2Z0</accession>
<gene>
    <name evidence="1" type="ORF">G2W53_029392</name>
</gene>
<reference evidence="1" key="1">
    <citation type="submission" date="2020-09" db="EMBL/GenBank/DDBJ databases">
        <title>Genome-Enabled Discovery of Anthraquinone Biosynthesis in Senna tora.</title>
        <authorList>
            <person name="Kang S.-H."/>
            <person name="Pandey R.P."/>
            <person name="Lee C.-M."/>
            <person name="Sim J.-S."/>
            <person name="Jeong J.-T."/>
            <person name="Choi B.-S."/>
            <person name="Jung M."/>
            <person name="Ginzburg D."/>
            <person name="Zhao K."/>
            <person name="Won S.Y."/>
            <person name="Oh T.-J."/>
            <person name="Yu Y."/>
            <person name="Kim N.-H."/>
            <person name="Lee O.R."/>
            <person name="Lee T.-H."/>
            <person name="Bashyal P."/>
            <person name="Kim T.-S."/>
            <person name="Lee W.-H."/>
            <person name="Kawkins C."/>
            <person name="Kim C.-K."/>
            <person name="Kim J.S."/>
            <person name="Ahn B.O."/>
            <person name="Rhee S.Y."/>
            <person name="Sohng J.K."/>
        </authorList>
    </citation>
    <scope>NUCLEOTIDE SEQUENCE</scope>
    <source>
        <tissue evidence="1">Leaf</tissue>
    </source>
</reference>
<dbReference type="Proteomes" id="UP000634136">
    <property type="component" value="Unassembled WGS sequence"/>
</dbReference>
<sequence length="139" mass="15727">MAAISSMFQKLTLYLINEKFKVLKARYFPSGNLMSASCGNKPSATWHSLMVGKIFFSRGLRRSIGNGRTKGVWTDQWVPSDAPIILTRPNHIETGEEMVCDLLKFDKSTCLRIKSIPPNTDQGEDRWVWEHDSSGVYSV</sequence>